<feature type="domain" description="Anti sigma-E protein RseA N-terminal" evidence="1">
    <location>
        <begin position="7"/>
        <end position="83"/>
    </location>
</feature>
<evidence type="ECO:0008006" key="5">
    <source>
        <dbReference type="Google" id="ProtNLM"/>
    </source>
</evidence>
<evidence type="ECO:0000259" key="2">
    <source>
        <dbReference type="Pfam" id="PF17188"/>
    </source>
</evidence>
<reference evidence="3 4" key="1">
    <citation type="submission" date="2019-01" db="EMBL/GenBank/DDBJ databases">
        <authorList>
            <person name="Chen W.-M."/>
        </authorList>
    </citation>
    <scope>NUCLEOTIDE SEQUENCE [LARGE SCALE GENOMIC DNA]</scope>
    <source>
        <strain evidence="3 4">HPM-16</strain>
    </source>
</reference>
<accession>A0A437Q8H7</accession>
<sequence length="286" mass="31218">MHEESFESLSATMDGEATPFEARRVVERCANEQQLADKWQRYHLAQQALQGADVAPIADRGSFVANISAAIDAEPAYHEEQVGELTSEANESTAKTWWKPFASMAMAASVTAVVILGGQAYNANDGSSSSQFQQAYTIPSVQGSSDVVRTQYGATYSGLNQKNISVGSEPEVLRLSQGLSRYIDQHQHLLEKADQPEWETLWMPEGFTRVKHEVLPYSEVMLYSNGKNTISVSVEPLGRQAAPEGVTQAQSYVAVGKRKSDCFVTVVGDVPLMIADRIASSVKSVH</sequence>
<gene>
    <name evidence="3" type="ORF">EOE65_10960</name>
</gene>
<dbReference type="GO" id="GO:0016989">
    <property type="term" value="F:sigma factor antagonist activity"/>
    <property type="evidence" value="ECO:0007669"/>
    <property type="project" value="InterPro"/>
</dbReference>
<evidence type="ECO:0000259" key="1">
    <source>
        <dbReference type="Pfam" id="PF03872"/>
    </source>
</evidence>
<dbReference type="AlphaFoldDB" id="A0A437Q8H7"/>
<proteinExistence type="predicted"/>
<name>A0A437Q8H7_9GAMM</name>
<dbReference type="Pfam" id="PF17188">
    <property type="entry name" value="MucB_RseB_C"/>
    <property type="match status" value="1"/>
</dbReference>
<dbReference type="SUPFAM" id="SSF89069">
    <property type="entry name" value="N-terminal, cytoplasmic domain of anti-sigmaE factor RseA"/>
    <property type="match status" value="1"/>
</dbReference>
<evidence type="ECO:0000313" key="4">
    <source>
        <dbReference type="Proteomes" id="UP000282818"/>
    </source>
</evidence>
<protein>
    <recommendedName>
        <fullName evidence="5">Anti sigma-E protein RseA N-terminal domain-containing protein</fullName>
    </recommendedName>
</protein>
<dbReference type="PANTHER" id="PTHR38104:SF1">
    <property type="entry name" value="ANTI-SIGMA-E FACTOR RSEA"/>
    <property type="match status" value="1"/>
</dbReference>
<dbReference type="Pfam" id="PF03872">
    <property type="entry name" value="RseA_N"/>
    <property type="match status" value="1"/>
</dbReference>
<dbReference type="InterPro" id="IPR033436">
    <property type="entry name" value="MucB/RseB_C"/>
</dbReference>
<dbReference type="InterPro" id="IPR036147">
    <property type="entry name" value="Anti-sigma_E_RseA_N_sf"/>
</dbReference>
<dbReference type="EMBL" id="SACQ01000004">
    <property type="protein sequence ID" value="RVU30818.1"/>
    <property type="molecule type" value="Genomic_DNA"/>
</dbReference>
<dbReference type="InterPro" id="IPR005572">
    <property type="entry name" value="Anti-sigma_E_RseA_N"/>
</dbReference>
<keyword evidence="4" id="KW-1185">Reference proteome</keyword>
<evidence type="ECO:0000313" key="3">
    <source>
        <dbReference type="EMBL" id="RVU30818.1"/>
    </source>
</evidence>
<dbReference type="Gene3D" id="3.30.200.100">
    <property type="entry name" value="MucB/RseB, C-terminal domain"/>
    <property type="match status" value="1"/>
</dbReference>
<dbReference type="Proteomes" id="UP000282818">
    <property type="component" value="Unassembled WGS sequence"/>
</dbReference>
<feature type="domain" description="MucB/RseB C-terminal" evidence="2">
    <location>
        <begin position="194"/>
        <end position="283"/>
    </location>
</feature>
<dbReference type="RefSeq" id="WP_127694354.1">
    <property type="nucleotide sequence ID" value="NZ_SACQ01000004.1"/>
</dbReference>
<dbReference type="InterPro" id="IPR038484">
    <property type="entry name" value="MucB/RseB_C_sf"/>
</dbReference>
<comment type="caution">
    <text evidence="3">The sequence shown here is derived from an EMBL/GenBank/DDBJ whole genome shotgun (WGS) entry which is preliminary data.</text>
</comment>
<dbReference type="InterPro" id="IPR052383">
    <property type="entry name" value="Anti-sigma-E_RseA-like"/>
</dbReference>
<dbReference type="Gene3D" id="1.10.10.880">
    <property type="entry name" value="Anti sigma-E protein RseA, N-terminal domain"/>
    <property type="match status" value="1"/>
</dbReference>
<dbReference type="PANTHER" id="PTHR38104">
    <property type="match status" value="1"/>
</dbReference>
<dbReference type="CDD" id="cd16328">
    <property type="entry name" value="RseA_N"/>
    <property type="match status" value="1"/>
</dbReference>
<organism evidence="3 4">
    <name type="scientific">Neptunomonas marina</name>
    <dbReference type="NCBI Taxonomy" id="1815562"/>
    <lineage>
        <taxon>Bacteria</taxon>
        <taxon>Pseudomonadati</taxon>
        <taxon>Pseudomonadota</taxon>
        <taxon>Gammaproteobacteria</taxon>
        <taxon>Oceanospirillales</taxon>
        <taxon>Oceanospirillaceae</taxon>
        <taxon>Neptunomonas</taxon>
    </lineage>
</organism>